<dbReference type="Proteomes" id="UP000006034">
    <property type="component" value="Unassembled WGS sequence"/>
</dbReference>
<dbReference type="GO" id="GO:0005829">
    <property type="term" value="C:cytosol"/>
    <property type="evidence" value="ECO:0007669"/>
    <property type="project" value="TreeGrafter"/>
</dbReference>
<keyword evidence="7" id="KW-1185">Reference proteome</keyword>
<sequence length="280" mass="30761">MSKKKDTPRPLPDTLGLPPTGADSHAHLDSEGIIERLPEVMGRARSTGLASIGQVFLGPAAYHANKGTFAGYPGVFFLMGIHPCDGQECTGATLKAMREAFAEDPRLRAVGEIGLDFYWKDCPPFIQEEAFRVQLALAKETDRPVVIHSRDAAKDTLRILEAEGFSGRPVLWHCFSGDAVAFLDRFLANGWHISIPGPVTYPANHDLREAVKRIPPDRLMVETDCPYLSPVPWRGKPNEPALVAFTAETVALERGMDPAELWTLCGDNTRRFFNAPAKGL</sequence>
<keyword evidence="3 6" id="KW-0378">Hydrolase</keyword>
<keyword evidence="2 4" id="KW-0479">Metal-binding</keyword>
<accession>E5Y8G7</accession>
<feature type="region of interest" description="Disordered" evidence="5">
    <location>
        <begin position="1"/>
        <end position="24"/>
    </location>
</feature>
<evidence type="ECO:0000313" key="7">
    <source>
        <dbReference type="Proteomes" id="UP000006034"/>
    </source>
</evidence>
<feature type="binding site" evidence="4">
    <location>
        <position position="27"/>
    </location>
    <ligand>
        <name>a divalent metal cation</name>
        <dbReference type="ChEBI" id="CHEBI:60240"/>
        <label>1</label>
    </ligand>
</feature>
<dbReference type="GO" id="GO:0016788">
    <property type="term" value="F:hydrolase activity, acting on ester bonds"/>
    <property type="evidence" value="ECO:0007669"/>
    <property type="project" value="InterPro"/>
</dbReference>
<evidence type="ECO:0000256" key="3">
    <source>
        <dbReference type="ARBA" id="ARBA00022801"/>
    </source>
</evidence>
<feature type="compositionally biased region" description="Low complexity" evidence="5">
    <location>
        <begin position="12"/>
        <end position="21"/>
    </location>
</feature>
<protein>
    <submittedName>
        <fullName evidence="6">TatD family hydrolase</fullName>
    </submittedName>
</protein>
<dbReference type="Pfam" id="PF01026">
    <property type="entry name" value="TatD_DNase"/>
    <property type="match status" value="1"/>
</dbReference>
<dbReference type="FunFam" id="3.20.20.140:FF:000005">
    <property type="entry name" value="TatD family hydrolase"/>
    <property type="match status" value="1"/>
</dbReference>
<dbReference type="NCBIfam" id="TIGR00010">
    <property type="entry name" value="YchF/TatD family DNA exonuclease"/>
    <property type="match status" value="1"/>
</dbReference>
<comment type="similarity">
    <text evidence="1">Belongs to the metallo-dependent hydrolases superfamily. TatD-type hydrolase family.</text>
</comment>
<dbReference type="PANTHER" id="PTHR46124:SF2">
    <property type="entry name" value="D-AMINOACYL-TRNA DEACYLASE"/>
    <property type="match status" value="1"/>
</dbReference>
<dbReference type="EMBL" id="ADCP02000001">
    <property type="protein sequence ID" value="EFV43719.1"/>
    <property type="molecule type" value="Genomic_DNA"/>
</dbReference>
<dbReference type="PANTHER" id="PTHR46124">
    <property type="entry name" value="D-AMINOACYL-TRNA DEACYLASE"/>
    <property type="match status" value="1"/>
</dbReference>
<dbReference type="OrthoDB" id="9810005at2"/>
<evidence type="ECO:0000256" key="2">
    <source>
        <dbReference type="ARBA" id="ARBA00022723"/>
    </source>
</evidence>
<evidence type="ECO:0000256" key="4">
    <source>
        <dbReference type="PIRSR" id="PIRSR005902-1"/>
    </source>
</evidence>
<evidence type="ECO:0000256" key="5">
    <source>
        <dbReference type="SAM" id="MobiDB-lite"/>
    </source>
</evidence>
<feature type="binding site" evidence="4">
    <location>
        <position position="173"/>
    </location>
    <ligand>
        <name>a divalent metal cation</name>
        <dbReference type="ChEBI" id="CHEBI:60240"/>
        <label>2</label>
    </ligand>
</feature>
<organism evidence="6 7">
    <name type="scientific">Bilophila wadsworthia (strain 3_1_6)</name>
    <dbReference type="NCBI Taxonomy" id="563192"/>
    <lineage>
        <taxon>Bacteria</taxon>
        <taxon>Pseudomonadati</taxon>
        <taxon>Thermodesulfobacteriota</taxon>
        <taxon>Desulfovibrionia</taxon>
        <taxon>Desulfovibrionales</taxon>
        <taxon>Desulfovibrionaceae</taxon>
        <taxon>Bilophila</taxon>
    </lineage>
</organism>
<dbReference type="PROSITE" id="PS01091">
    <property type="entry name" value="TATD_3"/>
    <property type="match status" value="1"/>
</dbReference>
<dbReference type="STRING" id="563192.HMPREF0179_02485"/>
<dbReference type="InterPro" id="IPR015991">
    <property type="entry name" value="TatD/YcfH-like"/>
</dbReference>
<reference evidence="6 7" key="1">
    <citation type="submission" date="2010-10" db="EMBL/GenBank/DDBJ databases">
        <authorList>
            <consortium name="The Broad Institute Genome Sequencing Platform"/>
            <person name="Ward D."/>
            <person name="Earl A."/>
            <person name="Feldgarden M."/>
            <person name="Young S.K."/>
            <person name="Gargeya S."/>
            <person name="Zeng Q."/>
            <person name="Alvarado L."/>
            <person name="Berlin A."/>
            <person name="Bochicchio J."/>
            <person name="Chapman S.B."/>
            <person name="Chen Z."/>
            <person name="Freedman E."/>
            <person name="Gellesch M."/>
            <person name="Goldberg J."/>
            <person name="Griggs A."/>
            <person name="Gujja S."/>
            <person name="Heilman E."/>
            <person name="Heiman D."/>
            <person name="Howarth C."/>
            <person name="Mehta T."/>
            <person name="Neiman D."/>
            <person name="Pearson M."/>
            <person name="Roberts A."/>
            <person name="Saif S."/>
            <person name="Shea T."/>
            <person name="Shenoy N."/>
            <person name="Sisk P."/>
            <person name="Stolte C."/>
            <person name="Sykes S."/>
            <person name="White J."/>
            <person name="Yandava C."/>
            <person name="Allen-Vercoe E."/>
            <person name="Sibley C."/>
            <person name="Ambrose C.E."/>
            <person name="Strauss J."/>
            <person name="Daigneault M."/>
            <person name="Haas B."/>
            <person name="Nusbaum C."/>
            <person name="Birren B."/>
        </authorList>
    </citation>
    <scope>NUCLEOTIDE SEQUENCE [LARGE SCALE GENOMIC DNA]</scope>
    <source>
        <strain evidence="6 7">3_1_6</strain>
    </source>
</reference>
<dbReference type="InterPro" id="IPR032466">
    <property type="entry name" value="Metal_Hydrolase"/>
</dbReference>
<reference evidence="6 7" key="2">
    <citation type="submission" date="2013-04" db="EMBL/GenBank/DDBJ databases">
        <title>The Genome Sequence of Bilophila wadsworthia 3_1_6.</title>
        <authorList>
            <consortium name="The Broad Institute Genomics Platform"/>
            <person name="Earl A."/>
            <person name="Ward D."/>
            <person name="Feldgarden M."/>
            <person name="Gevers D."/>
            <person name="Sibley C."/>
            <person name="Strauss J."/>
            <person name="Allen-Vercoe E."/>
            <person name="Walker B."/>
            <person name="Young S."/>
            <person name="Zeng Q."/>
            <person name="Gargeya S."/>
            <person name="Fitzgerald M."/>
            <person name="Haas B."/>
            <person name="Abouelleil A."/>
            <person name="Allen A.W."/>
            <person name="Alvarado L."/>
            <person name="Arachchi H.M."/>
            <person name="Berlin A.M."/>
            <person name="Chapman S.B."/>
            <person name="Gainer-Dewar J."/>
            <person name="Goldberg J."/>
            <person name="Griggs A."/>
            <person name="Gujja S."/>
            <person name="Hansen M."/>
            <person name="Howarth C."/>
            <person name="Imamovic A."/>
            <person name="Ireland A."/>
            <person name="Larimer J."/>
            <person name="McCowan C."/>
            <person name="Murphy C."/>
            <person name="Pearson M."/>
            <person name="Poon T.W."/>
            <person name="Priest M."/>
            <person name="Roberts A."/>
            <person name="Saif S."/>
            <person name="Shea T."/>
            <person name="Sisk P."/>
            <person name="Sykes S."/>
            <person name="Wortman J."/>
            <person name="Nusbaum C."/>
            <person name="Birren B."/>
        </authorList>
    </citation>
    <scope>NUCLEOTIDE SEQUENCE [LARGE SCALE GENOMIC DNA]</scope>
    <source>
        <strain evidence="6 7">3_1_6</strain>
    </source>
</reference>
<dbReference type="HOGENOM" id="CLU_031506_4_2_7"/>
<dbReference type="RefSeq" id="WP_005028343.1">
    <property type="nucleotide sequence ID" value="NZ_KE150238.1"/>
</dbReference>
<dbReference type="InterPro" id="IPR001130">
    <property type="entry name" value="TatD-like"/>
</dbReference>
<dbReference type="CDD" id="cd01310">
    <property type="entry name" value="TatD_DNAse"/>
    <property type="match status" value="1"/>
</dbReference>
<evidence type="ECO:0000256" key="1">
    <source>
        <dbReference type="ARBA" id="ARBA00009275"/>
    </source>
</evidence>
<feature type="binding site" evidence="4">
    <location>
        <position position="25"/>
    </location>
    <ligand>
        <name>a divalent metal cation</name>
        <dbReference type="ChEBI" id="CHEBI:60240"/>
        <label>1</label>
    </ligand>
</feature>
<dbReference type="eggNOG" id="COG0084">
    <property type="taxonomic scope" value="Bacteria"/>
</dbReference>
<proteinExistence type="inferred from homology"/>
<gene>
    <name evidence="6" type="ORF">HMPREF0179_02485</name>
</gene>
<dbReference type="AlphaFoldDB" id="E5Y8G7"/>
<dbReference type="GO" id="GO:0004536">
    <property type="term" value="F:DNA nuclease activity"/>
    <property type="evidence" value="ECO:0007669"/>
    <property type="project" value="InterPro"/>
</dbReference>
<name>E5Y8G7_BILW3</name>
<feature type="binding site" evidence="4">
    <location>
        <position position="112"/>
    </location>
    <ligand>
        <name>a divalent metal cation</name>
        <dbReference type="ChEBI" id="CHEBI:60240"/>
        <label>1</label>
    </ligand>
</feature>
<evidence type="ECO:0000313" key="6">
    <source>
        <dbReference type="EMBL" id="EFV43719.1"/>
    </source>
</evidence>
<dbReference type="InterPro" id="IPR018228">
    <property type="entry name" value="DNase_TatD-rel_CS"/>
</dbReference>
<dbReference type="Gene3D" id="3.20.20.140">
    <property type="entry name" value="Metal-dependent hydrolases"/>
    <property type="match status" value="1"/>
</dbReference>
<feature type="binding site" evidence="4">
    <location>
        <position position="148"/>
    </location>
    <ligand>
        <name>a divalent metal cation</name>
        <dbReference type="ChEBI" id="CHEBI:60240"/>
        <label>2</label>
    </ligand>
</feature>
<dbReference type="GeneID" id="78085614"/>
<dbReference type="SUPFAM" id="SSF51556">
    <property type="entry name" value="Metallo-dependent hydrolases"/>
    <property type="match status" value="1"/>
</dbReference>
<dbReference type="GO" id="GO:0046872">
    <property type="term" value="F:metal ion binding"/>
    <property type="evidence" value="ECO:0007669"/>
    <property type="project" value="UniProtKB-KW"/>
</dbReference>
<comment type="caution">
    <text evidence="6">The sequence shown here is derived from an EMBL/GenBank/DDBJ whole genome shotgun (WGS) entry which is preliminary data.</text>
</comment>
<dbReference type="PIRSF" id="PIRSF005902">
    <property type="entry name" value="DNase_TatD"/>
    <property type="match status" value="1"/>
</dbReference>
<feature type="binding site" evidence="4">
    <location>
        <position position="224"/>
    </location>
    <ligand>
        <name>a divalent metal cation</name>
        <dbReference type="ChEBI" id="CHEBI:60240"/>
        <label>1</label>
    </ligand>
</feature>